<evidence type="ECO:0000256" key="5">
    <source>
        <dbReference type="PROSITE-ProRule" id="PRU00708"/>
    </source>
</evidence>
<evidence type="ECO:0008006" key="9">
    <source>
        <dbReference type="Google" id="ProtNLM"/>
    </source>
</evidence>
<feature type="repeat" description="PPR" evidence="5">
    <location>
        <begin position="544"/>
        <end position="578"/>
    </location>
</feature>
<comment type="function">
    <text evidence="3">Regulates mitochondrial small subunit maturation by controlling 15S rRNA 5'-end processing. Localizes to the 5' precursor of the 15S rRNA in a position that is subsequently occupied by mS47 in the mature yeast mtSSU. Uses structure and sequence-specific RNA recognition, binding to a single-stranded region of the precursor and specifically recognizing bases -6 to -1. The exchange of Ccm1 for mS47 is coupled to the irreversible removal of precursor rRNA that is accompanied by conformational changes of the mitoribosomal proteins uS5m and mS26. These conformational changes signal completion of 5'-end rRNA processing through protection of the mature 5'-end of the 15S rRNA and stabilization of mS47. The removal of the 5' precursor together with the dissociation of Ccm1 may be catalyzed by the 5'-3' exoribonuclease Pet127. Involved in the specific removal of group I introns in mitochondrial encoded transcripts.</text>
</comment>
<evidence type="ECO:0000256" key="1">
    <source>
        <dbReference type="ARBA" id="ARBA00006192"/>
    </source>
</evidence>
<dbReference type="PROSITE" id="PS51375">
    <property type="entry name" value="PPR"/>
    <property type="match status" value="3"/>
</dbReference>
<dbReference type="PANTHER" id="PTHR47447:SF23">
    <property type="entry name" value="PENTACOTRIPEPTIDE-REPEAT REGION OF PRORP DOMAIN-CONTAINING PROTEIN"/>
    <property type="match status" value="1"/>
</dbReference>
<comment type="similarity">
    <text evidence="1">Belongs to the CCM1 family.</text>
</comment>
<organism evidence="7 8">
    <name type="scientific">Phlebiopsis gigantea (strain 11061_1 CR5-6)</name>
    <name type="common">White-rot fungus</name>
    <name type="synonym">Peniophora gigantea</name>
    <dbReference type="NCBI Taxonomy" id="745531"/>
    <lineage>
        <taxon>Eukaryota</taxon>
        <taxon>Fungi</taxon>
        <taxon>Dikarya</taxon>
        <taxon>Basidiomycota</taxon>
        <taxon>Agaricomycotina</taxon>
        <taxon>Agaricomycetes</taxon>
        <taxon>Polyporales</taxon>
        <taxon>Phanerochaetaceae</taxon>
        <taxon>Phlebiopsis</taxon>
    </lineage>
</organism>
<feature type="repeat" description="PPR" evidence="5">
    <location>
        <begin position="730"/>
        <end position="764"/>
    </location>
</feature>
<evidence type="ECO:0000256" key="4">
    <source>
        <dbReference type="ARBA" id="ARBA00044511"/>
    </source>
</evidence>
<dbReference type="InterPro" id="IPR011990">
    <property type="entry name" value="TPR-like_helical_dom_sf"/>
</dbReference>
<feature type="repeat" description="PPR" evidence="5">
    <location>
        <begin position="579"/>
        <end position="613"/>
    </location>
</feature>
<dbReference type="NCBIfam" id="TIGR00756">
    <property type="entry name" value="PPR"/>
    <property type="match status" value="1"/>
</dbReference>
<evidence type="ECO:0000256" key="2">
    <source>
        <dbReference type="ARBA" id="ARBA00022737"/>
    </source>
</evidence>
<proteinExistence type="inferred from homology"/>
<keyword evidence="8" id="KW-1185">Reference proteome</keyword>
<comment type="subunit">
    <text evidence="4">Binds to mitochondrial small subunit 15S rRNA.</text>
</comment>
<reference evidence="7 8" key="1">
    <citation type="journal article" date="2014" name="PLoS Genet.">
        <title>Analysis of the Phlebiopsis gigantea genome, transcriptome and secretome provides insight into its pioneer colonization strategies of wood.</title>
        <authorList>
            <person name="Hori C."/>
            <person name="Ishida T."/>
            <person name="Igarashi K."/>
            <person name="Samejima M."/>
            <person name="Suzuki H."/>
            <person name="Master E."/>
            <person name="Ferreira P."/>
            <person name="Ruiz-Duenas F.J."/>
            <person name="Held B."/>
            <person name="Canessa P."/>
            <person name="Larrondo L.F."/>
            <person name="Schmoll M."/>
            <person name="Druzhinina I.S."/>
            <person name="Kubicek C.P."/>
            <person name="Gaskell J.A."/>
            <person name="Kersten P."/>
            <person name="St John F."/>
            <person name="Glasner J."/>
            <person name="Sabat G."/>
            <person name="Splinter BonDurant S."/>
            <person name="Syed K."/>
            <person name="Yadav J."/>
            <person name="Mgbeahuruike A.C."/>
            <person name="Kovalchuk A."/>
            <person name="Asiegbu F.O."/>
            <person name="Lackner G."/>
            <person name="Hoffmeister D."/>
            <person name="Rencoret J."/>
            <person name="Gutierrez A."/>
            <person name="Sun H."/>
            <person name="Lindquist E."/>
            <person name="Barry K."/>
            <person name="Riley R."/>
            <person name="Grigoriev I.V."/>
            <person name="Henrissat B."/>
            <person name="Kues U."/>
            <person name="Berka R.M."/>
            <person name="Martinez A.T."/>
            <person name="Covert S.F."/>
            <person name="Blanchette R.A."/>
            <person name="Cullen D."/>
        </authorList>
    </citation>
    <scope>NUCLEOTIDE SEQUENCE [LARGE SCALE GENOMIC DNA]</scope>
    <source>
        <strain evidence="7 8">11061_1 CR5-6</strain>
    </source>
</reference>
<dbReference type="Gene3D" id="1.25.40.10">
    <property type="entry name" value="Tetratricopeptide repeat domain"/>
    <property type="match status" value="5"/>
</dbReference>
<evidence type="ECO:0000256" key="6">
    <source>
        <dbReference type="SAM" id="MobiDB-lite"/>
    </source>
</evidence>
<dbReference type="STRING" id="745531.A0A0C3PXD0"/>
<dbReference type="Pfam" id="PF13812">
    <property type="entry name" value="PPR_3"/>
    <property type="match status" value="1"/>
</dbReference>
<dbReference type="PANTHER" id="PTHR47447">
    <property type="entry name" value="OS03G0856100 PROTEIN"/>
    <property type="match status" value="1"/>
</dbReference>
<feature type="region of interest" description="Disordered" evidence="6">
    <location>
        <begin position="45"/>
        <end position="85"/>
    </location>
</feature>
<dbReference type="AlphaFoldDB" id="A0A0C3PXD0"/>
<dbReference type="OrthoDB" id="185373at2759"/>
<name>A0A0C3PXD0_PHLG1</name>
<dbReference type="Pfam" id="PF13041">
    <property type="entry name" value="PPR_2"/>
    <property type="match status" value="1"/>
</dbReference>
<protein>
    <recommendedName>
        <fullName evidence="9">Pentacotripeptide-repeat region of PRORP domain-containing protein</fullName>
    </recommendedName>
</protein>
<dbReference type="Proteomes" id="UP000053257">
    <property type="component" value="Unassembled WGS sequence"/>
</dbReference>
<sequence>MLEPLASSVLTSIFSVRPPVVTTYSSRFALRTMTRALSADFFTPHPRRAKGKERASESEDCSACGSSCGGAGSPSGARTPAVRPAVPGRHRIRRLSTQRPFADAPRGRISDPQSWHPTHALVQRRHASSQPKATPTVTKSATIEAWRREVLDAAHAQNKQVFTPAWDAYDHLRSCNALDCLPFDVLLHFAANITTHSIVTAASSDIQLEWERWGRRTQTVLHDMEHRIPDNHRRWRWQIEMARVLALRGRLDEALAMVRQVDQIPVTFKDGFFLVPMHRTLIVALRTFRGPPAVLRYVVDEWDAVRTYIDRRSVVVSDERTAFPGVSELQRYVFRSIADIQSPVGVLAEARETATRAWRQRAGELLLDALTDHKLPLEAASVLRELHNQGLHTPGHQQLLLVRALAKIGAFELANPMFATLKRTLRDPHGQLEQQQYETGLYLFSRQGDIERTQEYFKACLEGSSNDSRCIAQLIHAYAVRGDVLQAISCFNEYCFDGLDPQPNRTRANIIHYTSVIYAHAKCGDRDGMNVWLEKMALVGFKPDKTLYNIILQAFAARGEVASVGAVLDQMRASGTQPDHVSYTTVISTLAKRQDPVAAEALYKQAVEEGVQPDRLMMTALLDAHVEAGSWQGVINVFDYLLSSARTRRADMSIEVYNTLLKAYVLVGAPFDVVFRHFHRLGMMNVQPNAHTYALVIQSACDSGNMGVAEKLYCGVRELAKKWENGIRLNAYLLTILLSGFLRAGHQRKAKLTYRSMLKMNIQPTSVTFHTIIKAYANAKSEESIRVALQFIHDLMEADKKDQDWLKGTGTTGAVLDHIYGPLLSAYSKTKRPEELEQLLQELFDRGGHPTLYNLSALLDVYRRTNNLEGAMEVWPQIYQLALGASSMESLFADKRVPEGDFQQPEARRQSNLLCIPLSMYIDVMSAHGRHTEIAETWKQMKEAGFTFDAHNWNHLAVALTRAGQPVRAFEVLEHVIIPYRYAVTSLTEERDRQPQSPLLTDVELAPEVRRPPVVWPLHDSTRRATTNKLVRRRSPVDVPAHDRPADFAHQLHILHQMSPVWRSWKPHTATLAVLADVMGHLQRGNLVQVLRKNAPRRPPPATAEEAEKRYTEAQEVLAQIYEQCPLAVDHVVRFIEWRRTHKNKLPTHLR</sequence>
<evidence type="ECO:0000313" key="7">
    <source>
        <dbReference type="EMBL" id="KIP12758.1"/>
    </source>
</evidence>
<evidence type="ECO:0000256" key="3">
    <source>
        <dbReference type="ARBA" id="ARBA00044493"/>
    </source>
</evidence>
<accession>A0A0C3PXD0</accession>
<dbReference type="InterPro" id="IPR002885">
    <property type="entry name" value="PPR_rpt"/>
</dbReference>
<dbReference type="EMBL" id="KN840438">
    <property type="protein sequence ID" value="KIP12758.1"/>
    <property type="molecule type" value="Genomic_DNA"/>
</dbReference>
<gene>
    <name evidence="7" type="ORF">PHLGIDRAFT_123841</name>
</gene>
<dbReference type="HOGENOM" id="CLU_007929_0_0_1"/>
<evidence type="ECO:0000313" key="8">
    <source>
        <dbReference type="Proteomes" id="UP000053257"/>
    </source>
</evidence>
<dbReference type="Pfam" id="PF01535">
    <property type="entry name" value="PPR"/>
    <property type="match status" value="1"/>
</dbReference>
<keyword evidence="2" id="KW-0677">Repeat</keyword>